<evidence type="ECO:0000256" key="3">
    <source>
        <dbReference type="ARBA" id="ARBA00010669"/>
    </source>
</evidence>
<dbReference type="PROSITE" id="PS51747">
    <property type="entry name" value="CYT_DCMP_DEAMINASES_2"/>
    <property type="match status" value="1"/>
</dbReference>
<evidence type="ECO:0000256" key="12">
    <source>
        <dbReference type="ARBA" id="ARBA00048045"/>
    </source>
</evidence>
<dbReference type="Pfam" id="PF00383">
    <property type="entry name" value="dCMP_cyt_deam_1"/>
    <property type="match status" value="1"/>
</dbReference>
<feature type="region of interest" description="Disordered" evidence="13">
    <location>
        <begin position="567"/>
        <end position="597"/>
    </location>
</feature>
<evidence type="ECO:0000313" key="16">
    <source>
        <dbReference type="Proteomes" id="UP000271974"/>
    </source>
</evidence>
<dbReference type="EC" id="3.5.4.33" evidence="4"/>
<dbReference type="InterPro" id="IPR016192">
    <property type="entry name" value="APOBEC/CMP_deaminase_Zn-bd"/>
</dbReference>
<evidence type="ECO:0000256" key="6">
    <source>
        <dbReference type="ARBA" id="ARBA00022694"/>
    </source>
</evidence>
<dbReference type="GO" id="GO:0005737">
    <property type="term" value="C:cytoplasm"/>
    <property type="evidence" value="ECO:0007669"/>
    <property type="project" value="TreeGrafter"/>
</dbReference>
<keyword evidence="6" id="KW-0819">tRNA processing</keyword>
<comment type="similarity">
    <text evidence="3">Belongs to the cytidine and deoxycytidylate deaminase family. ADAT2 subfamily.</text>
</comment>
<comment type="cofactor">
    <cofactor evidence="1">
        <name>Zn(2+)</name>
        <dbReference type="ChEBI" id="CHEBI:29105"/>
    </cofactor>
</comment>
<dbReference type="GO" id="GO:0052717">
    <property type="term" value="F:tRNA-specific adenosine-34 deaminase activity"/>
    <property type="evidence" value="ECO:0007669"/>
    <property type="project" value="UniProtKB-EC"/>
</dbReference>
<evidence type="ECO:0000256" key="4">
    <source>
        <dbReference type="ARBA" id="ARBA00012740"/>
    </source>
</evidence>
<evidence type="ECO:0000256" key="9">
    <source>
        <dbReference type="ARBA" id="ARBA00022833"/>
    </source>
</evidence>
<dbReference type="Gene3D" id="1.25.70.10">
    <property type="entry name" value="Transcription termination factor 3, mitochondrial"/>
    <property type="match status" value="1"/>
</dbReference>
<organism evidence="15 16">
    <name type="scientific">Elysia chlorotica</name>
    <name type="common">Eastern emerald elysia</name>
    <name type="synonym">Sea slug</name>
    <dbReference type="NCBI Taxonomy" id="188477"/>
    <lineage>
        <taxon>Eukaryota</taxon>
        <taxon>Metazoa</taxon>
        <taxon>Spiralia</taxon>
        <taxon>Lophotrochozoa</taxon>
        <taxon>Mollusca</taxon>
        <taxon>Gastropoda</taxon>
        <taxon>Heterobranchia</taxon>
        <taxon>Euthyneura</taxon>
        <taxon>Panpulmonata</taxon>
        <taxon>Sacoglossa</taxon>
        <taxon>Placobranchoidea</taxon>
        <taxon>Plakobranchidae</taxon>
        <taxon>Elysia</taxon>
    </lineage>
</organism>
<dbReference type="SUPFAM" id="SSF53927">
    <property type="entry name" value="Cytidine deaminase-like"/>
    <property type="match status" value="1"/>
</dbReference>
<dbReference type="AlphaFoldDB" id="A0A3S0ZHX6"/>
<name>A0A3S0ZHX6_ELYCH</name>
<evidence type="ECO:0000256" key="10">
    <source>
        <dbReference type="ARBA" id="ARBA00031817"/>
    </source>
</evidence>
<dbReference type="CDD" id="cd01285">
    <property type="entry name" value="nucleoside_deaminase"/>
    <property type="match status" value="1"/>
</dbReference>
<keyword evidence="7" id="KW-0479">Metal-binding</keyword>
<comment type="caution">
    <text evidence="15">The sequence shown here is derived from an EMBL/GenBank/DDBJ whole genome shotgun (WGS) entry which is preliminary data.</text>
</comment>
<dbReference type="STRING" id="188477.A0A3S0ZHX6"/>
<dbReference type="Proteomes" id="UP000271974">
    <property type="component" value="Unassembled WGS sequence"/>
</dbReference>
<dbReference type="PROSITE" id="PS00903">
    <property type="entry name" value="CYT_DCMP_DEAMINASES_1"/>
    <property type="match status" value="1"/>
</dbReference>
<dbReference type="GO" id="GO:0005634">
    <property type="term" value="C:nucleus"/>
    <property type="evidence" value="ECO:0007669"/>
    <property type="project" value="TreeGrafter"/>
</dbReference>
<dbReference type="InterPro" id="IPR002125">
    <property type="entry name" value="CMP_dCMP_dom"/>
</dbReference>
<evidence type="ECO:0000259" key="14">
    <source>
        <dbReference type="PROSITE" id="PS51747"/>
    </source>
</evidence>
<comment type="function">
    <text evidence="2">Probably participates in deamination of adenosine-34 to inosine in many tRNAs.</text>
</comment>
<keyword evidence="16" id="KW-1185">Reference proteome</keyword>
<dbReference type="GO" id="GO:0008270">
    <property type="term" value="F:zinc ion binding"/>
    <property type="evidence" value="ECO:0007669"/>
    <property type="project" value="InterPro"/>
</dbReference>
<keyword evidence="9" id="KW-0862">Zinc</keyword>
<dbReference type="InterPro" id="IPR016193">
    <property type="entry name" value="Cytidine_deaminase-like"/>
</dbReference>
<dbReference type="PANTHER" id="PTHR11079">
    <property type="entry name" value="CYTOSINE DEAMINASE FAMILY MEMBER"/>
    <property type="match status" value="1"/>
</dbReference>
<evidence type="ECO:0000256" key="5">
    <source>
        <dbReference type="ARBA" id="ARBA00019216"/>
    </source>
</evidence>
<gene>
    <name evidence="15" type="ORF">EGW08_014129</name>
</gene>
<evidence type="ECO:0000256" key="1">
    <source>
        <dbReference type="ARBA" id="ARBA00001947"/>
    </source>
</evidence>
<evidence type="ECO:0000256" key="13">
    <source>
        <dbReference type="SAM" id="MobiDB-lite"/>
    </source>
</evidence>
<evidence type="ECO:0000256" key="2">
    <source>
        <dbReference type="ARBA" id="ARBA00002255"/>
    </source>
</evidence>
<dbReference type="HAMAP" id="MF_00972">
    <property type="entry name" value="tRNA_aden_deaminase"/>
    <property type="match status" value="1"/>
</dbReference>
<dbReference type="InterPro" id="IPR038538">
    <property type="entry name" value="MTERF_sf"/>
</dbReference>
<proteinExistence type="inferred from homology"/>
<evidence type="ECO:0000313" key="15">
    <source>
        <dbReference type="EMBL" id="RUS78121.1"/>
    </source>
</evidence>
<reference evidence="15 16" key="1">
    <citation type="submission" date="2019-01" db="EMBL/GenBank/DDBJ databases">
        <title>A draft genome assembly of the solar-powered sea slug Elysia chlorotica.</title>
        <authorList>
            <person name="Cai H."/>
            <person name="Li Q."/>
            <person name="Fang X."/>
            <person name="Li J."/>
            <person name="Curtis N.E."/>
            <person name="Altenburger A."/>
            <person name="Shibata T."/>
            <person name="Feng M."/>
            <person name="Maeda T."/>
            <person name="Schwartz J.A."/>
            <person name="Shigenobu S."/>
            <person name="Lundholm N."/>
            <person name="Nishiyama T."/>
            <person name="Yang H."/>
            <person name="Hasebe M."/>
            <person name="Li S."/>
            <person name="Pierce S.K."/>
            <person name="Wang J."/>
        </authorList>
    </citation>
    <scope>NUCLEOTIDE SEQUENCE [LARGE SCALE GENOMIC DNA]</scope>
    <source>
        <strain evidence="15">EC2010</strain>
        <tissue evidence="15">Whole organism of an adult</tissue>
    </source>
</reference>
<dbReference type="InterPro" id="IPR028883">
    <property type="entry name" value="tRNA_aden_deaminase"/>
</dbReference>
<evidence type="ECO:0000256" key="11">
    <source>
        <dbReference type="ARBA" id="ARBA00033441"/>
    </source>
</evidence>
<sequence>MHQEDESPHIAWMKTALHLAKKALDQQEVPVGCIIVYSDCIIGTGGNEVNKTKNATRHAEIIAIEEAREFCRREHLDERAVLPGSVLYVTVEPCAMCAGALRQVGVSLVVYGCDNDRFGGCGSVIDVASNPALTASLGPSFDTIKGIFAEEAVDLLKNFYKGENPNAPNKTETVFSLMKKKTFIMSFFTSLGRAVLRKNLPWLEMLKILKRPDLSYSSYCWYKSYWQPCSMTQNMNLVLKFSRTDSVNKHRTTKIQPALSIGRASSDKLFCRQLCESTSTGVSIRWTQQRGGTDGTLTALARQILEATCRRDVRAASVQPHVVVSLLEDLVEAGFSETRAVDLLSGRLWLLENGKAVVAIVESFLRQGFTHQVALDFLAGLPAEICLQQKPLADVPGLIDAGLQQLRDLGFSDGNLSRLVARSPHVLLVSTKTLRAVLSKLKAFFTKADALRVAVTCPEVFSQPWADTSKVFDYAFFTMCYSQPQIAQSGVLACPLHRLQDRHVFLCRAGFFVEVKKKVDPRLNPNPPLRFIVKASDEDFASEFGGLSAEEYSTFLAMRELERGGELAELAGMDTESDSDSDSSSSDSDSDDSDKRR</sequence>
<dbReference type="Gene3D" id="3.40.140.10">
    <property type="entry name" value="Cytidine Deaminase, domain 2"/>
    <property type="match status" value="1"/>
</dbReference>
<evidence type="ECO:0000256" key="8">
    <source>
        <dbReference type="ARBA" id="ARBA00022801"/>
    </source>
</evidence>
<protein>
    <recommendedName>
        <fullName evidence="5">tRNA-specific adenosine deaminase 2</fullName>
        <ecNumber evidence="4">3.5.4.33</ecNumber>
    </recommendedName>
    <alternativeName>
        <fullName evidence="11">Deaminase domain-containing protein 1</fullName>
    </alternativeName>
    <alternativeName>
        <fullName evidence="10">tRNA-specific adenosine-34 deaminase subunit ADAT2</fullName>
    </alternativeName>
</protein>
<feature type="domain" description="CMP/dCMP-type deaminase" evidence="14">
    <location>
        <begin position="7"/>
        <end position="132"/>
    </location>
</feature>
<dbReference type="PANTHER" id="PTHR11079:SF149">
    <property type="entry name" value="TRNA-SPECIFIC ADENOSINE DEAMINASE 2"/>
    <property type="match status" value="1"/>
</dbReference>
<comment type="catalytic activity">
    <reaction evidence="12">
        <text>adenosine(34) in tRNA + H2O + H(+) = inosine(34) in tRNA + NH4(+)</text>
        <dbReference type="Rhea" id="RHEA:43168"/>
        <dbReference type="Rhea" id="RHEA-COMP:10373"/>
        <dbReference type="Rhea" id="RHEA-COMP:10374"/>
        <dbReference type="ChEBI" id="CHEBI:15377"/>
        <dbReference type="ChEBI" id="CHEBI:15378"/>
        <dbReference type="ChEBI" id="CHEBI:28938"/>
        <dbReference type="ChEBI" id="CHEBI:74411"/>
        <dbReference type="ChEBI" id="CHEBI:82852"/>
        <dbReference type="EC" id="3.5.4.33"/>
    </reaction>
</comment>
<dbReference type="GO" id="GO:0002100">
    <property type="term" value="P:tRNA wobble adenosine to inosine editing"/>
    <property type="evidence" value="ECO:0007669"/>
    <property type="project" value="InterPro"/>
</dbReference>
<dbReference type="OrthoDB" id="408702at2759"/>
<keyword evidence="8" id="KW-0378">Hydrolase</keyword>
<evidence type="ECO:0000256" key="7">
    <source>
        <dbReference type="ARBA" id="ARBA00022723"/>
    </source>
</evidence>
<feature type="compositionally biased region" description="Acidic residues" evidence="13">
    <location>
        <begin position="588"/>
        <end position="597"/>
    </location>
</feature>
<accession>A0A3S0ZHX6</accession>
<dbReference type="EMBL" id="RQTK01000532">
    <property type="protein sequence ID" value="RUS78121.1"/>
    <property type="molecule type" value="Genomic_DNA"/>
</dbReference>